<organism evidence="7 8">
    <name type="scientific">Tamaricihabitans halophyticus</name>
    <dbReference type="NCBI Taxonomy" id="1262583"/>
    <lineage>
        <taxon>Bacteria</taxon>
        <taxon>Bacillati</taxon>
        <taxon>Actinomycetota</taxon>
        <taxon>Actinomycetes</taxon>
        <taxon>Pseudonocardiales</taxon>
        <taxon>Pseudonocardiaceae</taxon>
        <taxon>Tamaricihabitans</taxon>
    </lineage>
</organism>
<dbReference type="PROSITE" id="PS00584">
    <property type="entry name" value="PFKB_KINASES_2"/>
    <property type="match status" value="1"/>
</dbReference>
<sequence>MSRPSTRPALVTLGETMAVLACPEVGLLRQQRGLDLRVAGAESTVAIGAARLGLPSAWLGRVGADEFGELIRQTLAGAGVDVSGVGTDATAPTGLMIKERRTAEVTRVSYRRAGSAGSQLCQEDVDPELVAGAAVLHVSGITPALSESAREAVRAAVRMANHAGVPVAVDINHRETLWSAAHAVADYRWLVEHAQIVFATETEAGLLVDDADTMDSSGLARALGELGPGEVLLKRGARGATACVAGETYEAPRYQVRALDPVGAGDGFAAGYLAERVRGGSIADRLRIAAAVGAFAVTVAGDWEGLPTRAELDLLTSPDVAR</sequence>
<dbReference type="AlphaFoldDB" id="A0A4R2R124"/>
<comment type="caution">
    <text evidence="7">The sequence shown here is derived from an EMBL/GenBank/DDBJ whole genome shotgun (WGS) entry which is preliminary data.</text>
</comment>
<name>A0A4R2R124_9PSEU</name>
<evidence type="ECO:0000256" key="2">
    <source>
        <dbReference type="ARBA" id="ARBA00022679"/>
    </source>
</evidence>
<dbReference type="GO" id="GO:0005524">
    <property type="term" value="F:ATP binding"/>
    <property type="evidence" value="ECO:0007669"/>
    <property type="project" value="UniProtKB-KW"/>
</dbReference>
<evidence type="ECO:0000313" key="7">
    <source>
        <dbReference type="EMBL" id="TCP56370.1"/>
    </source>
</evidence>
<dbReference type="InterPro" id="IPR011611">
    <property type="entry name" value="PfkB_dom"/>
</dbReference>
<feature type="domain" description="Carbohydrate kinase PfkB" evidence="6">
    <location>
        <begin position="10"/>
        <end position="308"/>
    </location>
</feature>
<protein>
    <submittedName>
        <fullName evidence="7">2-dehydro-3-deoxygluconokinase</fullName>
    </submittedName>
</protein>
<comment type="similarity">
    <text evidence="1">Belongs to the carbohydrate kinase PfkB family.</text>
</comment>
<dbReference type="Proteomes" id="UP000294911">
    <property type="component" value="Unassembled WGS sequence"/>
</dbReference>
<evidence type="ECO:0000256" key="4">
    <source>
        <dbReference type="ARBA" id="ARBA00022777"/>
    </source>
</evidence>
<evidence type="ECO:0000256" key="1">
    <source>
        <dbReference type="ARBA" id="ARBA00010688"/>
    </source>
</evidence>
<dbReference type="SUPFAM" id="SSF53613">
    <property type="entry name" value="Ribokinase-like"/>
    <property type="match status" value="1"/>
</dbReference>
<evidence type="ECO:0000313" key="8">
    <source>
        <dbReference type="Proteomes" id="UP000294911"/>
    </source>
</evidence>
<accession>A0A4R2R124</accession>
<keyword evidence="8" id="KW-1185">Reference proteome</keyword>
<dbReference type="RefSeq" id="WP_243658689.1">
    <property type="nucleotide sequence ID" value="NZ_SLXQ01000001.1"/>
</dbReference>
<dbReference type="EMBL" id="SLXQ01000001">
    <property type="protein sequence ID" value="TCP56370.1"/>
    <property type="molecule type" value="Genomic_DNA"/>
</dbReference>
<evidence type="ECO:0000256" key="3">
    <source>
        <dbReference type="ARBA" id="ARBA00022741"/>
    </source>
</evidence>
<gene>
    <name evidence="7" type="ORF">EV191_101313</name>
</gene>
<keyword evidence="4 7" id="KW-0418">Kinase</keyword>
<dbReference type="InterPro" id="IPR029056">
    <property type="entry name" value="Ribokinase-like"/>
</dbReference>
<dbReference type="Pfam" id="PF00294">
    <property type="entry name" value="PfkB"/>
    <property type="match status" value="1"/>
</dbReference>
<keyword evidence="3" id="KW-0547">Nucleotide-binding</keyword>
<reference evidence="7 8" key="1">
    <citation type="submission" date="2019-03" db="EMBL/GenBank/DDBJ databases">
        <title>Genomic Encyclopedia of Type Strains, Phase IV (KMG-IV): sequencing the most valuable type-strain genomes for metagenomic binning, comparative biology and taxonomic classification.</title>
        <authorList>
            <person name="Goeker M."/>
        </authorList>
    </citation>
    <scope>NUCLEOTIDE SEQUENCE [LARGE SCALE GENOMIC DNA]</scope>
    <source>
        <strain evidence="7 8">DSM 45765</strain>
    </source>
</reference>
<dbReference type="Gene3D" id="3.40.1190.20">
    <property type="match status" value="1"/>
</dbReference>
<keyword evidence="5" id="KW-0067">ATP-binding</keyword>
<proteinExistence type="inferred from homology"/>
<dbReference type="PANTHER" id="PTHR43085:SF1">
    <property type="entry name" value="PSEUDOURIDINE KINASE-RELATED"/>
    <property type="match status" value="1"/>
</dbReference>
<dbReference type="GO" id="GO:0016301">
    <property type="term" value="F:kinase activity"/>
    <property type="evidence" value="ECO:0007669"/>
    <property type="project" value="UniProtKB-KW"/>
</dbReference>
<dbReference type="CDD" id="cd01166">
    <property type="entry name" value="KdgK"/>
    <property type="match status" value="1"/>
</dbReference>
<keyword evidence="2" id="KW-0808">Transferase</keyword>
<evidence type="ECO:0000256" key="5">
    <source>
        <dbReference type="ARBA" id="ARBA00022840"/>
    </source>
</evidence>
<dbReference type="PANTHER" id="PTHR43085">
    <property type="entry name" value="HEXOKINASE FAMILY MEMBER"/>
    <property type="match status" value="1"/>
</dbReference>
<dbReference type="InterPro" id="IPR050306">
    <property type="entry name" value="PfkB_Carbo_kinase"/>
</dbReference>
<dbReference type="InterPro" id="IPR002173">
    <property type="entry name" value="Carboh/pur_kinase_PfkB_CS"/>
</dbReference>
<evidence type="ECO:0000259" key="6">
    <source>
        <dbReference type="Pfam" id="PF00294"/>
    </source>
</evidence>